<feature type="compositionally biased region" description="Basic and acidic residues" evidence="1">
    <location>
        <begin position="151"/>
        <end position="170"/>
    </location>
</feature>
<dbReference type="AlphaFoldDB" id="A0A0K9Q5D8"/>
<evidence type="ECO:0000256" key="1">
    <source>
        <dbReference type="SAM" id="MobiDB-lite"/>
    </source>
</evidence>
<evidence type="ECO:0000313" key="3">
    <source>
        <dbReference type="Proteomes" id="UP000036987"/>
    </source>
</evidence>
<accession>A0A0K9Q5D8</accession>
<comment type="caution">
    <text evidence="2">The sequence shown here is derived from an EMBL/GenBank/DDBJ whole genome shotgun (WGS) entry which is preliminary data.</text>
</comment>
<sequence length="233" mass="27145">MLVEEDQSMYNQMLIDDNHVERNVISVDGMESTQLHLRSEILAKSHSPNSSQLFETPIRKKRPNTGMRYESPNTGLSSPEFWPCAVASAVEIENNLKVRQKLHPNFHPNDLADVVRCLNFSPSSSTDPDSPYVCSMIKRIKDRNADKLERKKLKESQEASEIKDDNEPKKNQTTKRLVMRPEYRSLFFYLIVNDAVFCAGRDLLDIIQHKTYDALVCFHLIFFMWSYLPRFRE</sequence>
<dbReference type="Proteomes" id="UP000036987">
    <property type="component" value="Unassembled WGS sequence"/>
</dbReference>
<evidence type="ECO:0000313" key="2">
    <source>
        <dbReference type="EMBL" id="KMZ76503.1"/>
    </source>
</evidence>
<gene>
    <name evidence="2" type="ORF">ZOSMA_1012G00010</name>
</gene>
<dbReference type="EMBL" id="LFYR01000016">
    <property type="protein sequence ID" value="KMZ76503.1"/>
    <property type="molecule type" value="Genomic_DNA"/>
</dbReference>
<feature type="region of interest" description="Disordered" evidence="1">
    <location>
        <begin position="151"/>
        <end position="175"/>
    </location>
</feature>
<name>A0A0K9Q5D8_ZOSMR</name>
<proteinExistence type="predicted"/>
<protein>
    <submittedName>
        <fullName evidence="2">Uncharacterized protein</fullName>
    </submittedName>
</protein>
<reference evidence="3" key="1">
    <citation type="journal article" date="2016" name="Nature">
        <title>The genome of the seagrass Zostera marina reveals angiosperm adaptation to the sea.</title>
        <authorList>
            <person name="Olsen J.L."/>
            <person name="Rouze P."/>
            <person name="Verhelst B."/>
            <person name="Lin Y.-C."/>
            <person name="Bayer T."/>
            <person name="Collen J."/>
            <person name="Dattolo E."/>
            <person name="De Paoli E."/>
            <person name="Dittami S."/>
            <person name="Maumus F."/>
            <person name="Michel G."/>
            <person name="Kersting A."/>
            <person name="Lauritano C."/>
            <person name="Lohaus R."/>
            <person name="Toepel M."/>
            <person name="Tonon T."/>
            <person name="Vanneste K."/>
            <person name="Amirebrahimi M."/>
            <person name="Brakel J."/>
            <person name="Bostroem C."/>
            <person name="Chovatia M."/>
            <person name="Grimwood J."/>
            <person name="Jenkins J.W."/>
            <person name="Jueterbock A."/>
            <person name="Mraz A."/>
            <person name="Stam W.T."/>
            <person name="Tice H."/>
            <person name="Bornberg-Bauer E."/>
            <person name="Green P.J."/>
            <person name="Pearson G.A."/>
            <person name="Procaccini G."/>
            <person name="Duarte C.M."/>
            <person name="Schmutz J."/>
            <person name="Reusch T.B.H."/>
            <person name="Van de Peer Y."/>
        </authorList>
    </citation>
    <scope>NUCLEOTIDE SEQUENCE [LARGE SCALE GENOMIC DNA]</scope>
    <source>
        <strain evidence="3">cv. Finnish</strain>
    </source>
</reference>
<keyword evidence="3" id="KW-1185">Reference proteome</keyword>
<organism evidence="2 3">
    <name type="scientific">Zostera marina</name>
    <name type="common">Eelgrass</name>
    <dbReference type="NCBI Taxonomy" id="29655"/>
    <lineage>
        <taxon>Eukaryota</taxon>
        <taxon>Viridiplantae</taxon>
        <taxon>Streptophyta</taxon>
        <taxon>Embryophyta</taxon>
        <taxon>Tracheophyta</taxon>
        <taxon>Spermatophyta</taxon>
        <taxon>Magnoliopsida</taxon>
        <taxon>Liliopsida</taxon>
        <taxon>Zosteraceae</taxon>
        <taxon>Zostera</taxon>
    </lineage>
</organism>